<proteinExistence type="predicted"/>
<keyword evidence="2" id="KW-0418">Kinase</keyword>
<dbReference type="PROSITE" id="PS00584">
    <property type="entry name" value="PFKB_KINASES_2"/>
    <property type="match status" value="1"/>
</dbReference>
<keyword evidence="1" id="KW-0808">Transferase</keyword>
<sequence>MTSELPDNPLRFVIAGRLNRDTIIPISGEPQIDGFGGNLAYAAIGLKLWGKKAGLLARVGQDFPLDWIADISSLGFDPSGIRVIDSDIDLRRFIAHEDAVTAHYQNPIQHFSDRGLPFPRNLLGYQAPRLLHSRRTTLQPFSIQISDIPLHYLEASAIHICPIDYLSHIILPSIFHQHQAGTITLTSCPDYMDPAFWQELPPLLSEITAFITPEAEIRNLFLGRQTDLWAMSEVLADLGPEFIIIQTESLGYYLLDRVNERRWVIPQYPSNAVDPTGSGDAFAGGFLVGYREHYDPMEAALMGSVAASVVIEGTGVFFGLDVMPGLIDARREAMRQLVRLI</sequence>
<dbReference type="PANTHER" id="PTHR47098">
    <property type="entry name" value="PROTEIN MAK32"/>
    <property type="match status" value="1"/>
</dbReference>
<dbReference type="RefSeq" id="WP_087861260.1">
    <property type="nucleotide sequence ID" value="NZ_LT859958.1"/>
</dbReference>
<evidence type="ECO:0000313" key="4">
    <source>
        <dbReference type="EMBL" id="SMX53314.1"/>
    </source>
</evidence>
<dbReference type="AlphaFoldDB" id="A0A1Y6K0Y8"/>
<dbReference type="SUPFAM" id="SSF53613">
    <property type="entry name" value="Ribokinase-like"/>
    <property type="match status" value="1"/>
</dbReference>
<evidence type="ECO:0000256" key="2">
    <source>
        <dbReference type="ARBA" id="ARBA00022777"/>
    </source>
</evidence>
<dbReference type="OrthoDB" id="9779730at2"/>
<name>A0A1Y6K0Y8_9CHLR</name>
<dbReference type="InterPro" id="IPR029056">
    <property type="entry name" value="Ribokinase-like"/>
</dbReference>
<evidence type="ECO:0000259" key="3">
    <source>
        <dbReference type="Pfam" id="PF00294"/>
    </source>
</evidence>
<protein>
    <recommendedName>
        <fullName evidence="3">Carbohydrate kinase PfkB domain-containing protein</fullName>
    </recommendedName>
</protein>
<reference evidence="5" key="1">
    <citation type="submission" date="2017-05" db="EMBL/GenBank/DDBJ databases">
        <authorList>
            <person name="Kirkegaard R."/>
            <person name="Mcilroy J S."/>
        </authorList>
    </citation>
    <scope>NUCLEOTIDE SEQUENCE [LARGE SCALE GENOMIC DNA]</scope>
</reference>
<dbReference type="EMBL" id="LT859958">
    <property type="protein sequence ID" value="SMX53314.1"/>
    <property type="molecule type" value="Genomic_DNA"/>
</dbReference>
<dbReference type="InterPro" id="IPR011611">
    <property type="entry name" value="PfkB_dom"/>
</dbReference>
<accession>A0A1Y6K0Y8</accession>
<dbReference type="GO" id="GO:0016301">
    <property type="term" value="F:kinase activity"/>
    <property type="evidence" value="ECO:0007669"/>
    <property type="project" value="UniProtKB-KW"/>
</dbReference>
<dbReference type="Gene3D" id="3.40.1190.20">
    <property type="match status" value="1"/>
</dbReference>
<dbReference type="InterPro" id="IPR002173">
    <property type="entry name" value="Carboh/pur_kinase_PfkB_CS"/>
</dbReference>
<evidence type="ECO:0000313" key="5">
    <source>
        <dbReference type="Proteomes" id="UP000195514"/>
    </source>
</evidence>
<dbReference type="Proteomes" id="UP000195514">
    <property type="component" value="Chromosome I"/>
</dbReference>
<evidence type="ECO:0000256" key="1">
    <source>
        <dbReference type="ARBA" id="ARBA00022679"/>
    </source>
</evidence>
<dbReference type="KEGG" id="abat:CFX1CAM_0248"/>
<feature type="domain" description="Carbohydrate kinase PfkB" evidence="3">
    <location>
        <begin position="187"/>
        <end position="316"/>
    </location>
</feature>
<gene>
    <name evidence="4" type="ORF">CFX1CAM_0248</name>
</gene>
<dbReference type="PANTHER" id="PTHR47098:SF2">
    <property type="entry name" value="PROTEIN MAK32"/>
    <property type="match status" value="1"/>
</dbReference>
<dbReference type="Pfam" id="PF00294">
    <property type="entry name" value="PfkB"/>
    <property type="match status" value="1"/>
</dbReference>
<organism evidence="4 5">
    <name type="scientific">Candidatus Brevifilum fermentans</name>
    <dbReference type="NCBI Taxonomy" id="1986204"/>
    <lineage>
        <taxon>Bacteria</taxon>
        <taxon>Bacillati</taxon>
        <taxon>Chloroflexota</taxon>
        <taxon>Anaerolineae</taxon>
        <taxon>Anaerolineales</taxon>
        <taxon>Anaerolineaceae</taxon>
        <taxon>Candidatus Brevifilum</taxon>
    </lineage>
</organism>
<keyword evidence="5" id="KW-1185">Reference proteome</keyword>